<feature type="region of interest" description="Disordered" evidence="1">
    <location>
        <begin position="47"/>
        <end position="73"/>
    </location>
</feature>
<sequence>MRGADDGSVADEGDGGGDCDDGEEPHDLLLRRLEIGWRISRDCGTTTTSLAVTDDGSVADEGDGGGDCDDGEEPHDLLLRRLEIGWRISRDCGTAATSLAAADGSVLGGGWRRMSGTALGISGEKR</sequence>
<evidence type="ECO:0000313" key="2">
    <source>
        <dbReference type="EMBL" id="ONK72846.1"/>
    </source>
</evidence>
<accession>A0A5P1F384</accession>
<keyword evidence="3" id="KW-1185">Reference proteome</keyword>
<feature type="region of interest" description="Disordered" evidence="1">
    <location>
        <begin position="1"/>
        <end position="25"/>
    </location>
</feature>
<dbReference type="Proteomes" id="UP000243459">
    <property type="component" value="Chromosome 4"/>
</dbReference>
<dbReference type="Gramene" id="ONK72846">
    <property type="protein sequence ID" value="ONK72846"/>
    <property type="gene ID" value="A4U43_C04F23860"/>
</dbReference>
<organism evidence="2 3">
    <name type="scientific">Asparagus officinalis</name>
    <name type="common">Garden asparagus</name>
    <dbReference type="NCBI Taxonomy" id="4686"/>
    <lineage>
        <taxon>Eukaryota</taxon>
        <taxon>Viridiplantae</taxon>
        <taxon>Streptophyta</taxon>
        <taxon>Embryophyta</taxon>
        <taxon>Tracheophyta</taxon>
        <taxon>Spermatophyta</taxon>
        <taxon>Magnoliopsida</taxon>
        <taxon>Liliopsida</taxon>
        <taxon>Asparagales</taxon>
        <taxon>Asparagaceae</taxon>
        <taxon>Asparagoideae</taxon>
        <taxon>Asparagus</taxon>
    </lineage>
</organism>
<gene>
    <name evidence="2" type="ORF">A4U43_C04F23860</name>
</gene>
<feature type="compositionally biased region" description="Acidic residues" evidence="1">
    <location>
        <begin position="8"/>
        <end position="24"/>
    </location>
</feature>
<evidence type="ECO:0000256" key="1">
    <source>
        <dbReference type="SAM" id="MobiDB-lite"/>
    </source>
</evidence>
<name>A0A5P1F384_ASPOF</name>
<feature type="compositionally biased region" description="Acidic residues" evidence="1">
    <location>
        <begin position="57"/>
        <end position="73"/>
    </location>
</feature>
<reference evidence="3" key="1">
    <citation type="journal article" date="2017" name="Nat. Commun.">
        <title>The asparagus genome sheds light on the origin and evolution of a young Y chromosome.</title>
        <authorList>
            <person name="Harkess A."/>
            <person name="Zhou J."/>
            <person name="Xu C."/>
            <person name="Bowers J.E."/>
            <person name="Van der Hulst R."/>
            <person name="Ayyampalayam S."/>
            <person name="Mercati F."/>
            <person name="Riccardi P."/>
            <person name="McKain M.R."/>
            <person name="Kakrana A."/>
            <person name="Tang H."/>
            <person name="Ray J."/>
            <person name="Groenendijk J."/>
            <person name="Arikit S."/>
            <person name="Mathioni S.M."/>
            <person name="Nakano M."/>
            <person name="Shan H."/>
            <person name="Telgmann-Rauber A."/>
            <person name="Kanno A."/>
            <person name="Yue Z."/>
            <person name="Chen H."/>
            <person name="Li W."/>
            <person name="Chen Y."/>
            <person name="Xu X."/>
            <person name="Zhang Y."/>
            <person name="Luo S."/>
            <person name="Chen H."/>
            <person name="Gao J."/>
            <person name="Mao Z."/>
            <person name="Pires J.C."/>
            <person name="Luo M."/>
            <person name="Kudrna D."/>
            <person name="Wing R.A."/>
            <person name="Meyers B.C."/>
            <person name="Yi K."/>
            <person name="Kong H."/>
            <person name="Lavrijsen P."/>
            <person name="Sunseri F."/>
            <person name="Falavigna A."/>
            <person name="Ye Y."/>
            <person name="Leebens-Mack J.H."/>
            <person name="Chen G."/>
        </authorList>
    </citation>
    <scope>NUCLEOTIDE SEQUENCE [LARGE SCALE GENOMIC DNA]</scope>
    <source>
        <strain evidence="3">cv. DH0086</strain>
    </source>
</reference>
<dbReference type="EMBL" id="CM007384">
    <property type="protein sequence ID" value="ONK72846.1"/>
    <property type="molecule type" value="Genomic_DNA"/>
</dbReference>
<protein>
    <submittedName>
        <fullName evidence="2">Uncharacterized protein</fullName>
    </submittedName>
</protein>
<dbReference type="AlphaFoldDB" id="A0A5P1F384"/>
<proteinExistence type="predicted"/>
<evidence type="ECO:0000313" key="3">
    <source>
        <dbReference type="Proteomes" id="UP000243459"/>
    </source>
</evidence>